<keyword evidence="2 3" id="KW-0238">DNA-binding</keyword>
<dbReference type="InterPro" id="IPR005158">
    <property type="entry name" value="BTAD"/>
</dbReference>
<accession>A0A941EAR2</accession>
<protein>
    <submittedName>
        <fullName evidence="5">Winged helix-turn-helix domain-containing protein</fullName>
    </submittedName>
</protein>
<organism evidence="5 6">
    <name type="scientific">Actinospica acidithermotolerans</name>
    <dbReference type="NCBI Taxonomy" id="2828514"/>
    <lineage>
        <taxon>Bacteria</taxon>
        <taxon>Bacillati</taxon>
        <taxon>Actinomycetota</taxon>
        <taxon>Actinomycetes</taxon>
        <taxon>Catenulisporales</taxon>
        <taxon>Actinospicaceae</taxon>
        <taxon>Actinospica</taxon>
    </lineage>
</organism>
<proteinExistence type="inferred from homology"/>
<feature type="DNA-binding region" description="OmpR/PhoB-type" evidence="3">
    <location>
        <begin position="1"/>
        <end position="98"/>
    </location>
</feature>
<evidence type="ECO:0000259" key="4">
    <source>
        <dbReference type="PROSITE" id="PS51755"/>
    </source>
</evidence>
<dbReference type="Pfam" id="PF00486">
    <property type="entry name" value="Trans_reg_C"/>
    <property type="match status" value="1"/>
</dbReference>
<dbReference type="CDD" id="cd15831">
    <property type="entry name" value="BTAD"/>
    <property type="match status" value="1"/>
</dbReference>
<evidence type="ECO:0000313" key="6">
    <source>
        <dbReference type="Proteomes" id="UP000676325"/>
    </source>
</evidence>
<dbReference type="GO" id="GO:0000160">
    <property type="term" value="P:phosphorelay signal transduction system"/>
    <property type="evidence" value="ECO:0007669"/>
    <property type="project" value="InterPro"/>
</dbReference>
<dbReference type="InterPro" id="IPR036388">
    <property type="entry name" value="WH-like_DNA-bd_sf"/>
</dbReference>
<dbReference type="GO" id="GO:0006355">
    <property type="term" value="P:regulation of DNA-templated transcription"/>
    <property type="evidence" value="ECO:0007669"/>
    <property type="project" value="InterPro"/>
</dbReference>
<dbReference type="SMART" id="SM01043">
    <property type="entry name" value="BTAD"/>
    <property type="match status" value="1"/>
</dbReference>
<dbReference type="InterPro" id="IPR011990">
    <property type="entry name" value="TPR-like_helical_dom_sf"/>
</dbReference>
<dbReference type="RefSeq" id="WP_212520490.1">
    <property type="nucleotide sequence ID" value="NZ_JAGSOH010000083.1"/>
</dbReference>
<dbReference type="InterPro" id="IPR001867">
    <property type="entry name" value="OmpR/PhoB-type_DNA-bd"/>
</dbReference>
<evidence type="ECO:0000256" key="1">
    <source>
        <dbReference type="ARBA" id="ARBA00005820"/>
    </source>
</evidence>
<dbReference type="GO" id="GO:0003677">
    <property type="term" value="F:DNA binding"/>
    <property type="evidence" value="ECO:0007669"/>
    <property type="project" value="UniProtKB-UniRule"/>
</dbReference>
<dbReference type="SUPFAM" id="SSF52540">
    <property type="entry name" value="P-loop containing nucleoside triphosphate hydrolases"/>
    <property type="match status" value="1"/>
</dbReference>
<sequence length="1090" mass="117789">MRVAILGTLEVRAADGLVEIPGRRLRALLIRLALDPGRVVSAERLIDDLWQDEPPNAAHNALQALVSRLRALVGRATIEQGGGGYRLNVRPEDVDLVRFENYVRHGRACLESGDAASAAQSLRDALALWRGTPLSDVEGMPFAEPETAALDEQRVAAVEYLVDALLAQPAPAADLLPELEQLRIAFPFREGLHARYMKVLYALGRQAEALAAYEELRATLAGRLGVDPSPELTKLHLAMLRQEPAAAPVAPIVPIPLRQVAPRRGNLPAQLTSFIGRESELELVSELLCNARLVTLNGPGGAGKTRLAQECGARLSELAPDGVWFAPLAAVADGAHVAQAVLTALGGENTLTLAEIAIEGVDTVDPRERLHSLVAERRMILILDNCEHVLDAVADLVDKLLAAAPGVRVLATSREPLALTGETLCPVASLALPPEAATDLTVEAPPAESAAEYAAVRLFVERAGSVRPGFQLTAANAEPVVRICRALDGIPLAIELAAARLRSLTAQQVADRLDDRFRLLSSGSRTALPRHQTLRAIVDWSWDLLTPGERTVLARLSAFAGGAMPEAATHVCGTEPDEVIDVIASLVDKSLVVAQEDDAGEVRYRLLETVRAYAADRLEESGERARVQDAHAAHFAALAERAEPELRTADQLRWITRITLEHDNFSAALRHCVAGEDVVTALRIFHGLLWFWMMRNFEKEATEWAEEIGALVERSTPEIPAELTEAQLLCTLMRKIVRATQKNADDAEAVGKVLLEGLPEDTSGFRHPLLALARPVASVLITRGADAARTRGRLEALAGHPDPWVRAARYSFAALLELNDANPEAAEQLLLTGYARFREIGERQGLMFTLVVLTEFALAKGRFRDAVDYAEEAHAHATDGMTRESGSMLLIRVGLARSHAGEMEQGRRTMERAVATAERCGEFSDAATGHAELAALAFRAGDRAEARRRLSSATELIEAHSERRDVSMARSNTLARRGYLAILDGDFDIARDCFRRAVDVVWDGPFLSFMSGLDEVLRGLAALAAAECDHVRAAELLGAAFAVTGMENQASYADPHTRAAALAALGQDAFDAAFARGRRLPKADVLALAP</sequence>
<dbReference type="SUPFAM" id="SSF48452">
    <property type="entry name" value="TPR-like"/>
    <property type="match status" value="2"/>
</dbReference>
<dbReference type="Pfam" id="PF25872">
    <property type="entry name" value="HTH_77"/>
    <property type="match status" value="1"/>
</dbReference>
<dbReference type="PRINTS" id="PR00364">
    <property type="entry name" value="DISEASERSIST"/>
</dbReference>
<evidence type="ECO:0000256" key="2">
    <source>
        <dbReference type="ARBA" id="ARBA00023125"/>
    </source>
</evidence>
<evidence type="ECO:0000256" key="3">
    <source>
        <dbReference type="PROSITE-ProRule" id="PRU01091"/>
    </source>
</evidence>
<dbReference type="Gene3D" id="3.40.50.300">
    <property type="entry name" value="P-loop containing nucleotide triphosphate hydrolases"/>
    <property type="match status" value="1"/>
</dbReference>
<comment type="caution">
    <text evidence="5">The sequence shown here is derived from an EMBL/GenBank/DDBJ whole genome shotgun (WGS) entry which is preliminary data.</text>
</comment>
<dbReference type="PROSITE" id="PS51755">
    <property type="entry name" value="OMPR_PHOB"/>
    <property type="match status" value="1"/>
</dbReference>
<dbReference type="Gene3D" id="1.10.10.10">
    <property type="entry name" value="Winged helix-like DNA-binding domain superfamily/Winged helix DNA-binding domain"/>
    <property type="match status" value="1"/>
</dbReference>
<reference evidence="5" key="1">
    <citation type="submission" date="2021-04" db="EMBL/GenBank/DDBJ databases">
        <title>Genome based classification of Actinospica acidithermotolerans sp. nov., an actinobacterium isolated from an Indonesian hot spring.</title>
        <authorList>
            <person name="Kusuma A.B."/>
            <person name="Putra K.E."/>
            <person name="Nafisah S."/>
            <person name="Loh J."/>
            <person name="Nouioui I."/>
            <person name="Goodfellow M."/>
        </authorList>
    </citation>
    <scope>NUCLEOTIDE SEQUENCE</scope>
    <source>
        <strain evidence="5">MGRD01-02</strain>
    </source>
</reference>
<dbReference type="SMART" id="SM00862">
    <property type="entry name" value="Trans_reg_C"/>
    <property type="match status" value="1"/>
</dbReference>
<dbReference type="EMBL" id="JAGSOH010000083">
    <property type="protein sequence ID" value="MBR7829355.1"/>
    <property type="molecule type" value="Genomic_DNA"/>
</dbReference>
<feature type="domain" description="OmpR/PhoB-type" evidence="4">
    <location>
        <begin position="1"/>
        <end position="98"/>
    </location>
</feature>
<name>A0A941EAR2_9ACTN</name>
<dbReference type="Proteomes" id="UP000676325">
    <property type="component" value="Unassembled WGS sequence"/>
</dbReference>
<dbReference type="Gene3D" id="1.25.40.10">
    <property type="entry name" value="Tetratricopeptide repeat domain"/>
    <property type="match status" value="2"/>
</dbReference>
<evidence type="ECO:0000313" key="5">
    <source>
        <dbReference type="EMBL" id="MBR7829355.1"/>
    </source>
</evidence>
<dbReference type="InterPro" id="IPR027417">
    <property type="entry name" value="P-loop_NTPase"/>
</dbReference>
<dbReference type="AlphaFoldDB" id="A0A941EAR2"/>
<dbReference type="PANTHER" id="PTHR47691:SF3">
    <property type="entry name" value="HTH-TYPE TRANSCRIPTIONAL REGULATOR RV0890C-RELATED"/>
    <property type="match status" value="1"/>
</dbReference>
<keyword evidence="6" id="KW-1185">Reference proteome</keyword>
<dbReference type="Pfam" id="PF03704">
    <property type="entry name" value="BTAD"/>
    <property type="match status" value="1"/>
</dbReference>
<gene>
    <name evidence="5" type="ORF">KDK95_23820</name>
</gene>
<dbReference type="InterPro" id="IPR058852">
    <property type="entry name" value="HTH_77"/>
</dbReference>
<dbReference type="SUPFAM" id="SSF46894">
    <property type="entry name" value="C-terminal effector domain of the bipartite response regulators"/>
    <property type="match status" value="1"/>
</dbReference>
<dbReference type="InterPro" id="IPR016032">
    <property type="entry name" value="Sig_transdc_resp-reg_C-effctor"/>
</dbReference>
<comment type="similarity">
    <text evidence="1">Belongs to the AfsR/DnrI/RedD regulatory family.</text>
</comment>
<dbReference type="PANTHER" id="PTHR47691">
    <property type="entry name" value="REGULATOR-RELATED"/>
    <property type="match status" value="1"/>
</dbReference>